<dbReference type="Pfam" id="PF00587">
    <property type="entry name" value="tRNA-synt_2b"/>
    <property type="match status" value="1"/>
</dbReference>
<evidence type="ECO:0000259" key="12">
    <source>
        <dbReference type="PROSITE" id="PS50862"/>
    </source>
</evidence>
<dbReference type="Pfam" id="PF02403">
    <property type="entry name" value="Seryl_tRNA_N"/>
    <property type="match status" value="1"/>
</dbReference>
<evidence type="ECO:0000256" key="1">
    <source>
        <dbReference type="ARBA" id="ARBA00012840"/>
    </source>
</evidence>
<evidence type="ECO:0000313" key="14">
    <source>
        <dbReference type="Proteomes" id="UP000824214"/>
    </source>
</evidence>
<keyword evidence="7" id="KW-0030">Aminoacyl-tRNA synthetase</keyword>
<keyword evidence="5 10" id="KW-0067">ATP-binding</keyword>
<sequence length="426" mass="48683">MLDIKLIRSNPELVKENIKKKFQDEKLPLVDEVLELDAQFRASKGRGDELRQQRNTISKEIGKLMSQGKKDEAQEVKKQVQAIAGELEEMERKEAEMTAEIRKRMLVIPNLIDDSVPIGKDDSENVEVQRFGEPVVPDFEVPYHTEIMERFGGIDLDSARKTSGNGFYYLMGDIARLQSAVISYARDFMIDKGFTYCIPPFMIHGNIVEGVMSQTDMDAMMYKIEGEDLYLIGTSEHSMIGKYIDTILPEETLPQTLTSYSPCFRKEKGAHGIEERGVYRIHQFEKQEMIVICKPEDSMAWYDKMWSYSVELFRSLDIPVRQLECCSGDLADLKVKSCDIEAWSPRQKKYFEVCSCSNMGDAQARRLKIRVKGEDGQNYLPHTLNNTVVAPPRMLIAFLENNLQADGSVRIPEALRPYMGGKDAIR</sequence>
<evidence type="ECO:0000256" key="2">
    <source>
        <dbReference type="ARBA" id="ARBA00022490"/>
    </source>
</evidence>
<reference evidence="13" key="2">
    <citation type="submission" date="2021-04" db="EMBL/GenBank/DDBJ databases">
        <authorList>
            <person name="Gilroy R."/>
        </authorList>
    </citation>
    <scope>NUCLEOTIDE SEQUENCE</scope>
    <source>
        <strain evidence="13">ChiBcolR8-3208</strain>
    </source>
</reference>
<feature type="binding site" evidence="9">
    <location>
        <position position="385"/>
    </location>
    <ligand>
        <name>L-serine</name>
        <dbReference type="ChEBI" id="CHEBI:33384"/>
    </ligand>
</feature>
<dbReference type="InterPro" id="IPR006195">
    <property type="entry name" value="aa-tRNA-synth_II"/>
</dbReference>
<organism evidence="13 14">
    <name type="scientific">Candidatus Acutalibacter ornithocaccae</name>
    <dbReference type="NCBI Taxonomy" id="2838416"/>
    <lineage>
        <taxon>Bacteria</taxon>
        <taxon>Bacillati</taxon>
        <taxon>Bacillota</taxon>
        <taxon>Clostridia</taxon>
        <taxon>Eubacteriales</taxon>
        <taxon>Acutalibacteraceae</taxon>
        <taxon>Acutalibacter</taxon>
    </lineage>
</organism>
<evidence type="ECO:0000313" key="13">
    <source>
        <dbReference type="EMBL" id="HJB37697.1"/>
    </source>
</evidence>
<feature type="coiled-coil region" evidence="11">
    <location>
        <begin position="70"/>
        <end position="100"/>
    </location>
</feature>
<dbReference type="AlphaFoldDB" id="A0A9D2RYQ2"/>
<evidence type="ECO:0000256" key="11">
    <source>
        <dbReference type="SAM" id="Coils"/>
    </source>
</evidence>
<feature type="binding site" evidence="10">
    <location>
        <begin position="265"/>
        <end position="267"/>
    </location>
    <ligand>
        <name>ATP</name>
        <dbReference type="ChEBI" id="CHEBI:30616"/>
    </ligand>
</feature>
<feature type="binding site" evidence="9">
    <location>
        <position position="288"/>
    </location>
    <ligand>
        <name>L-serine</name>
        <dbReference type="ChEBI" id="CHEBI:33384"/>
    </ligand>
</feature>
<dbReference type="PRINTS" id="PR00981">
    <property type="entry name" value="TRNASYNTHSER"/>
</dbReference>
<feature type="domain" description="Aminoacyl-transfer RNA synthetases class-II family profile" evidence="12">
    <location>
        <begin position="143"/>
        <end position="412"/>
    </location>
</feature>
<name>A0A9D2RYQ2_9FIRM</name>
<evidence type="ECO:0000256" key="6">
    <source>
        <dbReference type="ARBA" id="ARBA00022917"/>
    </source>
</evidence>
<feature type="binding site" evidence="9">
    <location>
        <position position="234"/>
    </location>
    <ligand>
        <name>L-serine</name>
        <dbReference type="ChEBI" id="CHEBI:33384"/>
    </ligand>
</feature>
<dbReference type="InterPro" id="IPR010978">
    <property type="entry name" value="tRNA-bd_arm"/>
</dbReference>
<evidence type="ECO:0000256" key="10">
    <source>
        <dbReference type="PIRSR" id="PIRSR001529-2"/>
    </source>
</evidence>
<dbReference type="PROSITE" id="PS50862">
    <property type="entry name" value="AA_TRNA_LIGASE_II"/>
    <property type="match status" value="1"/>
</dbReference>
<evidence type="ECO:0000256" key="9">
    <source>
        <dbReference type="PIRSR" id="PIRSR001529-1"/>
    </source>
</evidence>
<dbReference type="GO" id="GO:0140096">
    <property type="term" value="F:catalytic activity, acting on a protein"/>
    <property type="evidence" value="ECO:0007669"/>
    <property type="project" value="UniProtKB-ARBA"/>
</dbReference>
<dbReference type="Gene3D" id="3.30.930.10">
    <property type="entry name" value="Bira Bifunctional Protein, Domain 2"/>
    <property type="match status" value="1"/>
</dbReference>
<dbReference type="GO" id="GO:0016740">
    <property type="term" value="F:transferase activity"/>
    <property type="evidence" value="ECO:0007669"/>
    <property type="project" value="UniProtKB-ARBA"/>
</dbReference>
<dbReference type="InterPro" id="IPR002314">
    <property type="entry name" value="aa-tRNA-synt_IIb"/>
</dbReference>
<feature type="site" description="Important for serine binding" evidence="9">
    <location>
        <position position="387"/>
    </location>
</feature>
<dbReference type="Gene3D" id="1.10.287.40">
    <property type="entry name" value="Serine-tRNA synthetase, tRNA binding domain"/>
    <property type="match status" value="1"/>
</dbReference>
<dbReference type="GO" id="GO:0005524">
    <property type="term" value="F:ATP binding"/>
    <property type="evidence" value="ECO:0007669"/>
    <property type="project" value="UniProtKB-KW"/>
</dbReference>
<accession>A0A9D2RYQ2</accession>
<dbReference type="Proteomes" id="UP000824214">
    <property type="component" value="Unassembled WGS sequence"/>
</dbReference>
<feature type="binding site" evidence="9">
    <location>
        <position position="265"/>
    </location>
    <ligand>
        <name>L-serine</name>
        <dbReference type="ChEBI" id="CHEBI:33384"/>
    </ligand>
</feature>
<evidence type="ECO:0000256" key="7">
    <source>
        <dbReference type="ARBA" id="ARBA00023146"/>
    </source>
</evidence>
<dbReference type="EMBL" id="DWXZ01000134">
    <property type="protein sequence ID" value="HJB37697.1"/>
    <property type="molecule type" value="Genomic_DNA"/>
</dbReference>
<dbReference type="PANTHER" id="PTHR11778">
    <property type="entry name" value="SERYL-TRNA SYNTHETASE"/>
    <property type="match status" value="1"/>
</dbReference>
<feature type="binding site" evidence="10">
    <location>
        <begin position="352"/>
        <end position="355"/>
    </location>
    <ligand>
        <name>ATP</name>
        <dbReference type="ChEBI" id="CHEBI:30616"/>
    </ligand>
</feature>
<dbReference type="SUPFAM" id="SSF55681">
    <property type="entry name" value="Class II aaRS and biotin synthetases"/>
    <property type="match status" value="1"/>
</dbReference>
<dbReference type="GO" id="GO:0006434">
    <property type="term" value="P:seryl-tRNA aminoacylation"/>
    <property type="evidence" value="ECO:0007669"/>
    <property type="project" value="UniProtKB-UniRule"/>
</dbReference>
<dbReference type="GO" id="GO:0005737">
    <property type="term" value="C:cytoplasm"/>
    <property type="evidence" value="ECO:0007669"/>
    <property type="project" value="UniProtKB-UniRule"/>
</dbReference>
<dbReference type="InterPro" id="IPR002317">
    <property type="entry name" value="Ser-tRNA-ligase_type_1"/>
</dbReference>
<reference evidence="13" key="1">
    <citation type="journal article" date="2021" name="PeerJ">
        <title>Extensive microbial diversity within the chicken gut microbiome revealed by metagenomics and culture.</title>
        <authorList>
            <person name="Gilroy R."/>
            <person name="Ravi A."/>
            <person name="Getino M."/>
            <person name="Pursley I."/>
            <person name="Horton D.L."/>
            <person name="Alikhan N.F."/>
            <person name="Baker D."/>
            <person name="Gharbi K."/>
            <person name="Hall N."/>
            <person name="Watson M."/>
            <person name="Adriaenssens E.M."/>
            <person name="Foster-Nyarko E."/>
            <person name="Jarju S."/>
            <person name="Secka A."/>
            <person name="Antonio M."/>
            <person name="Oren A."/>
            <person name="Chaudhuri R.R."/>
            <person name="La Ragione R."/>
            <person name="Hildebrand F."/>
            <person name="Pallen M.J."/>
        </authorList>
    </citation>
    <scope>NUCLEOTIDE SEQUENCE</scope>
    <source>
        <strain evidence="13">ChiBcolR8-3208</strain>
    </source>
</reference>
<dbReference type="PIRSF" id="PIRSF001529">
    <property type="entry name" value="Ser-tRNA-synth_IIa"/>
    <property type="match status" value="1"/>
</dbReference>
<evidence type="ECO:0000256" key="8">
    <source>
        <dbReference type="NCBIfam" id="TIGR00414"/>
    </source>
</evidence>
<proteinExistence type="predicted"/>
<dbReference type="NCBIfam" id="TIGR00414">
    <property type="entry name" value="serS"/>
    <property type="match status" value="1"/>
</dbReference>
<keyword evidence="2" id="KW-0963">Cytoplasm</keyword>
<dbReference type="InterPro" id="IPR042103">
    <property type="entry name" value="SerRS_1_N_sf"/>
</dbReference>
<dbReference type="SUPFAM" id="SSF46589">
    <property type="entry name" value="tRNA-binding arm"/>
    <property type="match status" value="1"/>
</dbReference>
<dbReference type="InterPro" id="IPR045864">
    <property type="entry name" value="aa-tRNA-synth_II/BPL/LPL"/>
</dbReference>
<keyword evidence="11" id="KW-0175">Coiled coil</keyword>
<keyword evidence="3 13" id="KW-0436">Ligase</keyword>
<keyword evidence="6" id="KW-0648">Protein biosynthesis</keyword>
<protein>
    <recommendedName>
        <fullName evidence="1 8">Serine--tRNA ligase</fullName>
        <ecNumber evidence="1 8">6.1.1.11</ecNumber>
    </recommendedName>
</protein>
<comment type="caution">
    <text evidence="13">The sequence shown here is derived from an EMBL/GenBank/DDBJ whole genome shotgun (WGS) entry which is preliminary data.</text>
</comment>
<evidence type="ECO:0000256" key="5">
    <source>
        <dbReference type="ARBA" id="ARBA00022840"/>
    </source>
</evidence>
<keyword evidence="4" id="KW-0547">Nucleotide-binding</keyword>
<dbReference type="InterPro" id="IPR015866">
    <property type="entry name" value="Ser-tRNA-synth_1_N"/>
</dbReference>
<dbReference type="EC" id="6.1.1.11" evidence="1 8"/>
<evidence type="ECO:0000256" key="4">
    <source>
        <dbReference type="ARBA" id="ARBA00022741"/>
    </source>
</evidence>
<dbReference type="GO" id="GO:0004828">
    <property type="term" value="F:serine-tRNA ligase activity"/>
    <property type="evidence" value="ECO:0007669"/>
    <property type="project" value="UniProtKB-UniRule"/>
</dbReference>
<gene>
    <name evidence="13" type="primary">serS</name>
    <name evidence="13" type="ORF">H9942_06470</name>
</gene>
<evidence type="ECO:0000256" key="3">
    <source>
        <dbReference type="ARBA" id="ARBA00022598"/>
    </source>
</evidence>